<proteinExistence type="predicted"/>
<organism evidence="3 4">
    <name type="scientific">Dunaliella salina</name>
    <name type="common">Green alga</name>
    <name type="synonym">Protococcus salinus</name>
    <dbReference type="NCBI Taxonomy" id="3046"/>
    <lineage>
        <taxon>Eukaryota</taxon>
        <taxon>Viridiplantae</taxon>
        <taxon>Chlorophyta</taxon>
        <taxon>core chlorophytes</taxon>
        <taxon>Chlorophyceae</taxon>
        <taxon>CS clade</taxon>
        <taxon>Chlamydomonadales</taxon>
        <taxon>Dunaliellaceae</taxon>
        <taxon>Dunaliella</taxon>
    </lineage>
</organism>
<keyword evidence="1" id="KW-0106">Calcium</keyword>
<evidence type="ECO:0000313" key="4">
    <source>
        <dbReference type="Proteomes" id="UP000815325"/>
    </source>
</evidence>
<comment type="caution">
    <text evidence="3">The sequence shown here is derived from an EMBL/GenBank/DDBJ whole genome shotgun (WGS) entry which is preliminary data.</text>
</comment>
<dbReference type="CDD" id="cd00051">
    <property type="entry name" value="EFh"/>
    <property type="match status" value="1"/>
</dbReference>
<sequence>MQGIISDTILRATRGWLRWSGEPQDMGLYAALMLQSKEYAQLQYVLNSVDEIHDDEATLKEIRDLFALFDSDGGGSLDEDEFTQVLGMAGFGAEEAHSIFAQVDTDKGGSVELEEFEAWWIQTQRQQNRNNRKKPELTVNSLLANLQGLVAMLQRKQNNISADKITQLIGELQASAASPRSPFPDGMLPHCEVYGDWRAVANTLGFRLTSSDLR</sequence>
<dbReference type="InterPro" id="IPR018247">
    <property type="entry name" value="EF_Hand_1_Ca_BS"/>
</dbReference>
<protein>
    <recommendedName>
        <fullName evidence="2">EF-hand domain-containing protein</fullName>
    </recommendedName>
</protein>
<dbReference type="Gene3D" id="1.10.238.10">
    <property type="entry name" value="EF-hand"/>
    <property type="match status" value="1"/>
</dbReference>
<dbReference type="Pfam" id="PF13499">
    <property type="entry name" value="EF-hand_7"/>
    <property type="match status" value="1"/>
</dbReference>
<feature type="domain" description="EF-hand" evidence="2">
    <location>
        <begin position="94"/>
        <end position="126"/>
    </location>
</feature>
<name>A0ABQ7GD95_DUNSA</name>
<evidence type="ECO:0000259" key="2">
    <source>
        <dbReference type="PROSITE" id="PS50222"/>
    </source>
</evidence>
<dbReference type="PROSITE" id="PS50222">
    <property type="entry name" value="EF_HAND_2"/>
    <property type="match status" value="2"/>
</dbReference>
<dbReference type="Proteomes" id="UP000815325">
    <property type="component" value="Unassembled WGS sequence"/>
</dbReference>
<evidence type="ECO:0000313" key="3">
    <source>
        <dbReference type="EMBL" id="KAF5832574.1"/>
    </source>
</evidence>
<evidence type="ECO:0000256" key="1">
    <source>
        <dbReference type="ARBA" id="ARBA00022837"/>
    </source>
</evidence>
<dbReference type="InterPro" id="IPR002048">
    <property type="entry name" value="EF_hand_dom"/>
</dbReference>
<dbReference type="SUPFAM" id="SSF47473">
    <property type="entry name" value="EF-hand"/>
    <property type="match status" value="1"/>
</dbReference>
<feature type="domain" description="EF-hand" evidence="2">
    <location>
        <begin position="57"/>
        <end position="92"/>
    </location>
</feature>
<dbReference type="InterPro" id="IPR011992">
    <property type="entry name" value="EF-hand-dom_pair"/>
</dbReference>
<accession>A0ABQ7GD95</accession>
<keyword evidence="4" id="KW-1185">Reference proteome</keyword>
<gene>
    <name evidence="3" type="ORF">DUNSADRAFT_11504</name>
</gene>
<dbReference type="SMART" id="SM00054">
    <property type="entry name" value="EFh"/>
    <property type="match status" value="2"/>
</dbReference>
<reference evidence="3" key="1">
    <citation type="submission" date="2017-08" db="EMBL/GenBank/DDBJ databases">
        <authorList>
            <person name="Polle J.E."/>
            <person name="Barry K."/>
            <person name="Cushman J."/>
            <person name="Schmutz J."/>
            <person name="Tran D."/>
            <person name="Hathwaick L.T."/>
            <person name="Yim W.C."/>
            <person name="Jenkins J."/>
            <person name="Mckie-Krisberg Z.M."/>
            <person name="Prochnik S."/>
            <person name="Lindquist E."/>
            <person name="Dockter R.B."/>
            <person name="Adam C."/>
            <person name="Molina H."/>
            <person name="Bunkerborg J."/>
            <person name="Jin E."/>
            <person name="Buchheim M."/>
            <person name="Magnuson J."/>
        </authorList>
    </citation>
    <scope>NUCLEOTIDE SEQUENCE</scope>
    <source>
        <strain evidence="3">CCAP 19/18</strain>
    </source>
</reference>
<dbReference type="PROSITE" id="PS00018">
    <property type="entry name" value="EF_HAND_1"/>
    <property type="match status" value="2"/>
</dbReference>
<dbReference type="EMBL" id="MU069864">
    <property type="protein sequence ID" value="KAF5832574.1"/>
    <property type="molecule type" value="Genomic_DNA"/>
</dbReference>